<dbReference type="SMART" id="SM00225">
    <property type="entry name" value="BTB"/>
    <property type="match status" value="1"/>
</dbReference>
<dbReference type="Pfam" id="PF07707">
    <property type="entry name" value="BACK"/>
    <property type="match status" value="1"/>
</dbReference>
<organism>
    <name type="scientific">Branchiostoma floridae</name>
    <name type="common">Florida lancelet</name>
    <name type="synonym">Amphioxus</name>
    <dbReference type="NCBI Taxonomy" id="7739"/>
    <lineage>
        <taxon>Eukaryota</taxon>
        <taxon>Metazoa</taxon>
        <taxon>Chordata</taxon>
        <taxon>Cephalochordata</taxon>
        <taxon>Leptocardii</taxon>
        <taxon>Amphioxiformes</taxon>
        <taxon>Branchiostomatidae</taxon>
        <taxon>Branchiostoma</taxon>
    </lineage>
</organism>
<dbReference type="EMBL" id="GG666503">
    <property type="protein sequence ID" value="EEN61794.1"/>
    <property type="molecule type" value="Genomic_DNA"/>
</dbReference>
<reference evidence="5" key="1">
    <citation type="journal article" date="2008" name="Nature">
        <title>The amphioxus genome and the evolution of the chordate karyotype.</title>
        <authorList>
            <consortium name="US DOE Joint Genome Institute (JGI-PGF)"/>
            <person name="Putnam N.H."/>
            <person name="Butts T."/>
            <person name="Ferrier D.E.K."/>
            <person name="Furlong R.F."/>
            <person name="Hellsten U."/>
            <person name="Kawashima T."/>
            <person name="Robinson-Rechavi M."/>
            <person name="Shoguchi E."/>
            <person name="Terry A."/>
            <person name="Yu J.-K."/>
            <person name="Benito-Gutierrez E.L."/>
            <person name="Dubchak I."/>
            <person name="Garcia-Fernandez J."/>
            <person name="Gibson-Brown J.J."/>
            <person name="Grigoriev I.V."/>
            <person name="Horton A.C."/>
            <person name="de Jong P.J."/>
            <person name="Jurka J."/>
            <person name="Kapitonov V.V."/>
            <person name="Kohara Y."/>
            <person name="Kuroki Y."/>
            <person name="Lindquist E."/>
            <person name="Lucas S."/>
            <person name="Osoegawa K."/>
            <person name="Pennacchio L.A."/>
            <person name="Salamov A.A."/>
            <person name="Satou Y."/>
            <person name="Sauka-Spengler T."/>
            <person name="Schmutz J."/>
            <person name="Shin-I T."/>
            <person name="Toyoda A."/>
            <person name="Bronner-Fraser M."/>
            <person name="Fujiyama A."/>
            <person name="Holland L.Z."/>
            <person name="Holland P.W.H."/>
            <person name="Satoh N."/>
            <person name="Rokhsar D.S."/>
        </authorList>
    </citation>
    <scope>NUCLEOTIDE SEQUENCE [LARGE SCALE GENOMIC DNA]</scope>
    <source>
        <strain evidence="5">S238N-H82</strain>
        <tissue evidence="5">Testes</tissue>
    </source>
</reference>
<dbReference type="Proteomes" id="UP000001554">
    <property type="component" value="Chromosome 11"/>
</dbReference>
<dbReference type="SMART" id="SM00612">
    <property type="entry name" value="Kelch"/>
    <property type="match status" value="5"/>
</dbReference>
<evidence type="ECO:0000256" key="1">
    <source>
        <dbReference type="ARBA" id="ARBA00022441"/>
    </source>
</evidence>
<keyword evidence="6" id="KW-1185">Reference proteome</keyword>
<dbReference type="Pfam" id="PF01344">
    <property type="entry name" value="Kelch_1"/>
    <property type="match status" value="1"/>
</dbReference>
<dbReference type="InterPro" id="IPR015915">
    <property type="entry name" value="Kelch-typ_b-propeller"/>
</dbReference>
<protein>
    <submittedName>
        <fullName evidence="7 8">Kelch-like protein 24</fullName>
    </submittedName>
</protein>
<keyword evidence="2" id="KW-0677">Repeat</keyword>
<dbReference type="GO" id="GO:0031463">
    <property type="term" value="C:Cul3-RING ubiquitin ligase complex"/>
    <property type="evidence" value="ECO:0000318"/>
    <property type="project" value="GO_Central"/>
</dbReference>
<dbReference type="InterPro" id="IPR000210">
    <property type="entry name" value="BTB/POZ_dom"/>
</dbReference>
<reference evidence="7 8" key="3">
    <citation type="submission" date="2025-04" db="UniProtKB">
        <authorList>
            <consortium name="RefSeq"/>
        </authorList>
    </citation>
    <scope>IDENTIFICATION</scope>
    <source>
        <strain evidence="7 8">S238N-H82</strain>
        <tissue evidence="7 8">Testes</tissue>
    </source>
</reference>
<dbReference type="Gene3D" id="2.120.10.80">
    <property type="entry name" value="Kelch-type beta propeller"/>
    <property type="match status" value="1"/>
</dbReference>
<evidence type="ECO:0000313" key="6">
    <source>
        <dbReference type="Proteomes" id="UP000001554"/>
    </source>
</evidence>
<feature type="compositionally biased region" description="Polar residues" evidence="3">
    <location>
        <begin position="26"/>
        <end position="36"/>
    </location>
</feature>
<dbReference type="InterPro" id="IPR011333">
    <property type="entry name" value="SKP1/BTB/POZ_sf"/>
</dbReference>
<dbReference type="Gene3D" id="3.30.710.10">
    <property type="entry name" value="Potassium Channel Kv1.1, Chain A"/>
    <property type="match status" value="1"/>
</dbReference>
<gene>
    <name evidence="7 8" type="primary">LOC118426248</name>
    <name evidence="5" type="ORF">BRAFLDRAFT_121894</name>
</gene>
<evidence type="ECO:0000256" key="2">
    <source>
        <dbReference type="ARBA" id="ARBA00022737"/>
    </source>
</evidence>
<feature type="compositionally biased region" description="Low complexity" evidence="3">
    <location>
        <begin position="8"/>
        <end position="25"/>
    </location>
</feature>
<dbReference type="SUPFAM" id="SSF117281">
    <property type="entry name" value="Kelch motif"/>
    <property type="match status" value="1"/>
</dbReference>
<dbReference type="InterPro" id="IPR030596">
    <property type="entry name" value="BTB_POZ_KLHL24"/>
</dbReference>
<dbReference type="RefSeq" id="XP_035691414.1">
    <property type="nucleotide sequence ID" value="XM_035835521.1"/>
</dbReference>
<dbReference type="SUPFAM" id="SSF54695">
    <property type="entry name" value="POZ domain"/>
    <property type="match status" value="1"/>
</dbReference>
<sequence>MAGVQLVPESTTSPQTTQLSSPAPSDTSVDNDATSNEKFTNTSHCTNILEGLQRLRTDNCLVDVILCAGDREFPCHRAILSCCSGYFQAMFTNGLKETKQTKVMIKNMNPTILESILSYIYTSELVINKNNVQQLLEAANLMQLTPIVEACAKYLGKMLETGNCLGIHRFASALCCTELAEKAQDFVLEHFPEVCQSEEFIQLGPGELAGFMSDNRLNVSKEEMVYEALLRWVQCDKKSRGAQLKDLLPHVRFPLMDPVSVVRNVRRNELVNKTEGFDSLMEEASIYHLSPEEVSSTRTVPRERSGVTQILVVGGGVTHVENEEDVSTNHINGFDPTEQMWDNDLLDLAIDFRNSVEYAAVTLHNNIIVSGGSWKGSAVWELDTKLSTWRKLASLAQRRSRHKMAVLNGKVFAVGGYDSSKDDGCKYLDSVEVYEPNRNEWTEGKSLLNPVSSFAIASCDGKLYVIGGKGQTGVCSPQVQCYVSNKDLWETRAPMPRKGECINAALLNSLIYVVGGKLPAILCYDPKADTWMSLAERLTLWEFCGIAACNGKLYITGGSDREQRSTEEADQSLDTVQCYDPATNTLTFSLPLPEAVNCHFSVTILKYKKT</sequence>
<dbReference type="CDD" id="cd18253">
    <property type="entry name" value="BTB_POZ_KLHL24_KRIP6"/>
    <property type="match status" value="1"/>
</dbReference>
<dbReference type="InParanoid" id="C3YDI3"/>
<proteinExistence type="predicted"/>
<dbReference type="GO" id="GO:0005737">
    <property type="term" value="C:cytoplasm"/>
    <property type="evidence" value="ECO:0000318"/>
    <property type="project" value="GO_Central"/>
</dbReference>
<accession>C3YDI3</accession>
<dbReference type="AlphaFoldDB" id="C3YDI3"/>
<dbReference type="PIRSF" id="PIRSF037037">
    <property type="entry name" value="Kelch-like_protein_gigaxonin"/>
    <property type="match status" value="1"/>
</dbReference>
<dbReference type="PANTHER" id="PTHR45632:SF3">
    <property type="entry name" value="KELCH-LIKE PROTEIN 32"/>
    <property type="match status" value="1"/>
</dbReference>
<evidence type="ECO:0000313" key="8">
    <source>
        <dbReference type="RefSeq" id="XP_035691414.1"/>
    </source>
</evidence>
<dbReference type="PROSITE" id="PS50097">
    <property type="entry name" value="BTB"/>
    <property type="match status" value="1"/>
</dbReference>
<evidence type="ECO:0000259" key="4">
    <source>
        <dbReference type="PROSITE" id="PS50097"/>
    </source>
</evidence>
<keyword evidence="1" id="KW-0880">Kelch repeat</keyword>
<dbReference type="KEGG" id="bfo:118426248"/>
<dbReference type="InterPro" id="IPR006652">
    <property type="entry name" value="Kelch_1"/>
</dbReference>
<dbReference type="Pfam" id="PF00651">
    <property type="entry name" value="BTB"/>
    <property type="match status" value="1"/>
</dbReference>
<dbReference type="eggNOG" id="KOG4441">
    <property type="taxonomic scope" value="Eukaryota"/>
</dbReference>
<dbReference type="RefSeq" id="XP_035691413.1">
    <property type="nucleotide sequence ID" value="XM_035835520.1"/>
</dbReference>
<feature type="domain" description="BTB" evidence="4">
    <location>
        <begin position="62"/>
        <end position="129"/>
    </location>
</feature>
<dbReference type="FunFam" id="1.25.40.420:FF:000001">
    <property type="entry name" value="Kelch-like family member 12"/>
    <property type="match status" value="1"/>
</dbReference>
<dbReference type="OrthoDB" id="19132at2759"/>
<evidence type="ECO:0000313" key="7">
    <source>
        <dbReference type="RefSeq" id="XP_035691413.1"/>
    </source>
</evidence>
<evidence type="ECO:0000313" key="5">
    <source>
        <dbReference type="EMBL" id="EEN61794.1"/>
    </source>
</evidence>
<dbReference type="PANTHER" id="PTHR45632">
    <property type="entry name" value="LD33804P"/>
    <property type="match status" value="1"/>
</dbReference>
<dbReference type="OMA" id="CITIHRF"/>
<dbReference type="SMART" id="SM00875">
    <property type="entry name" value="BACK"/>
    <property type="match status" value="1"/>
</dbReference>
<name>C3YDI3_BRAFL</name>
<evidence type="ECO:0000256" key="3">
    <source>
        <dbReference type="SAM" id="MobiDB-lite"/>
    </source>
</evidence>
<dbReference type="GO" id="GO:1990756">
    <property type="term" value="F:ubiquitin-like ligase-substrate adaptor activity"/>
    <property type="evidence" value="ECO:0000318"/>
    <property type="project" value="GO_Central"/>
</dbReference>
<dbReference type="GO" id="GO:0043161">
    <property type="term" value="P:proteasome-mediated ubiquitin-dependent protein catabolic process"/>
    <property type="evidence" value="ECO:0000318"/>
    <property type="project" value="GO_Central"/>
</dbReference>
<dbReference type="InterPro" id="IPR011705">
    <property type="entry name" value="BACK"/>
</dbReference>
<dbReference type="Pfam" id="PF24681">
    <property type="entry name" value="Kelch_KLHDC2_KLHL20_DRC7"/>
    <property type="match status" value="1"/>
</dbReference>
<dbReference type="GeneID" id="118426248"/>
<feature type="region of interest" description="Disordered" evidence="3">
    <location>
        <begin position="1"/>
        <end position="36"/>
    </location>
</feature>
<reference evidence="6" key="2">
    <citation type="journal article" date="2020" name="Nat. Ecol. Evol.">
        <title>Deeply conserved synteny resolves early events in vertebrate evolution.</title>
        <authorList>
            <person name="Simakov O."/>
            <person name="Marletaz F."/>
            <person name="Yue J.X."/>
            <person name="O'Connell B."/>
            <person name="Jenkins J."/>
            <person name="Brandt A."/>
            <person name="Calef R."/>
            <person name="Tung C.H."/>
            <person name="Huang T.K."/>
            <person name="Schmutz J."/>
            <person name="Satoh N."/>
            <person name="Yu J.K."/>
            <person name="Putnam N.H."/>
            <person name="Green R.E."/>
            <person name="Rokhsar D.S."/>
        </authorList>
    </citation>
    <scope>NUCLEOTIDE SEQUENCE [LARGE SCALE GENOMIC DNA]</scope>
    <source>
        <strain evidence="6">S238N-H82</strain>
    </source>
</reference>
<dbReference type="Gene3D" id="1.25.40.420">
    <property type="match status" value="1"/>
</dbReference>
<dbReference type="InterPro" id="IPR017096">
    <property type="entry name" value="BTB-kelch_protein"/>
</dbReference>
<dbReference type="STRING" id="7739.C3YDI3"/>